<dbReference type="Gene3D" id="3.40.50.2300">
    <property type="match status" value="2"/>
</dbReference>
<keyword evidence="4" id="KW-1185">Reference proteome</keyword>
<accession>A0ABT2Q9H9</accession>
<dbReference type="EMBL" id="JAOPKB010000001">
    <property type="protein sequence ID" value="MCU4971581.1"/>
    <property type="molecule type" value="Genomic_DNA"/>
</dbReference>
<feature type="domain" description="Leucine-binding protein" evidence="2">
    <location>
        <begin position="36"/>
        <end position="343"/>
    </location>
</feature>
<dbReference type="PROSITE" id="PS51318">
    <property type="entry name" value="TAT"/>
    <property type="match status" value="1"/>
</dbReference>
<dbReference type="InterPro" id="IPR006311">
    <property type="entry name" value="TAT_signal"/>
</dbReference>
<reference evidence="3 4" key="1">
    <citation type="submission" date="2022-09" db="EMBL/GenBank/DDBJ databases">
        <title>Enrichment on poylsaccharides allowed isolation of novel metabolic and taxonomic groups of Haloarchaea.</title>
        <authorList>
            <person name="Sorokin D.Y."/>
            <person name="Elcheninov A.G."/>
            <person name="Khizhniak T.V."/>
            <person name="Kolganova T.V."/>
            <person name="Kublanov I.V."/>
        </authorList>
    </citation>
    <scope>NUCLEOTIDE SEQUENCE [LARGE SCALE GENOMIC DNA]</scope>
    <source>
        <strain evidence="3 4">AArc-m2/3/4</strain>
    </source>
</reference>
<dbReference type="PANTHER" id="PTHR30483:SF6">
    <property type="entry name" value="PERIPLASMIC BINDING PROTEIN OF ABC TRANSPORTER FOR NATURAL AMINO ACIDS"/>
    <property type="match status" value="1"/>
</dbReference>
<keyword evidence="1" id="KW-0732">Signal</keyword>
<protein>
    <submittedName>
        <fullName evidence="3">ABC transporter substrate-binding protein</fullName>
    </submittedName>
</protein>
<dbReference type="InterPro" id="IPR028082">
    <property type="entry name" value="Peripla_BP_I"/>
</dbReference>
<comment type="caution">
    <text evidence="3">The sequence shown here is derived from an EMBL/GenBank/DDBJ whole genome shotgun (WGS) entry which is preliminary data.</text>
</comment>
<sequence>MGHELPRRQVLKGIAGTAAIAGSLGTTSVAARQDSQVNLGILMATTGDLGPLGADIQPAAELPVTQLEDAGAPITIDAQTEDTATDPQTGISAAEALVNAGYPMVNGPMASNVNMQVTQQVFIPNQVVGCSPSSTAPSVTELEDDDFIFRTAPSDVLQGDVLAQVAVDTLEAQTTATLHLNDDYGQQLSQSYVGAFEEQGGDVLDEVSFEPEQPSYTSRIQQALGDDPDTLMVVGFPQSGIQLFRDYYSQFDTGVDILVTDGLADPDLPAEVGNDLENVTGTAPSAGGPEQEFFDDLYEQEYGRSPTVFTSNAYDSSAVLILAHVAAGASDGAAIRDEMRTVANPNGEEVGPSTLDEAVEMVANGEEVNYQGASSTVDFDENGDVVSATFDILEFAPAEEAIDVIETIEFEGDGETETEDESEDD</sequence>
<dbReference type="CDD" id="cd06346">
    <property type="entry name" value="PBP1_ABC_ligand_binding-like"/>
    <property type="match status" value="1"/>
</dbReference>
<evidence type="ECO:0000313" key="4">
    <source>
        <dbReference type="Proteomes" id="UP001320972"/>
    </source>
</evidence>
<dbReference type="Pfam" id="PF13458">
    <property type="entry name" value="Peripla_BP_6"/>
    <property type="match status" value="1"/>
</dbReference>
<dbReference type="RefSeq" id="WP_338006869.1">
    <property type="nucleotide sequence ID" value="NZ_JAOPKB010000001.1"/>
</dbReference>
<gene>
    <name evidence="3" type="ORF">OB955_02345</name>
</gene>
<organism evidence="3 4">
    <name type="scientific">Natronoglomus mannanivorans</name>
    <dbReference type="NCBI Taxonomy" id="2979990"/>
    <lineage>
        <taxon>Archaea</taxon>
        <taxon>Methanobacteriati</taxon>
        <taxon>Methanobacteriota</taxon>
        <taxon>Stenosarchaea group</taxon>
        <taxon>Halobacteria</taxon>
        <taxon>Halobacteriales</taxon>
        <taxon>Natrialbaceae</taxon>
        <taxon>Natronoglomus</taxon>
    </lineage>
</organism>
<evidence type="ECO:0000256" key="1">
    <source>
        <dbReference type="ARBA" id="ARBA00022729"/>
    </source>
</evidence>
<proteinExistence type="predicted"/>
<dbReference type="InterPro" id="IPR051010">
    <property type="entry name" value="BCAA_transport"/>
</dbReference>
<dbReference type="PANTHER" id="PTHR30483">
    <property type="entry name" value="LEUCINE-SPECIFIC-BINDING PROTEIN"/>
    <property type="match status" value="1"/>
</dbReference>
<dbReference type="Proteomes" id="UP001320972">
    <property type="component" value="Unassembled WGS sequence"/>
</dbReference>
<name>A0ABT2Q9H9_9EURY</name>
<dbReference type="SUPFAM" id="SSF53822">
    <property type="entry name" value="Periplasmic binding protein-like I"/>
    <property type="match status" value="1"/>
</dbReference>
<dbReference type="InterPro" id="IPR028081">
    <property type="entry name" value="Leu-bd"/>
</dbReference>
<evidence type="ECO:0000313" key="3">
    <source>
        <dbReference type="EMBL" id="MCU4971581.1"/>
    </source>
</evidence>
<evidence type="ECO:0000259" key="2">
    <source>
        <dbReference type="Pfam" id="PF13458"/>
    </source>
</evidence>